<proteinExistence type="inferred from homology"/>
<dbReference type="InterPro" id="IPR006599">
    <property type="entry name" value="CARP_motif"/>
</dbReference>
<keyword evidence="5" id="KW-0963">Cytoplasm</keyword>
<name>A0A6P4XW75_BRABE</name>
<dbReference type="RefSeq" id="XP_019616318.1">
    <property type="nucleotide sequence ID" value="XM_019760759.1"/>
</dbReference>
<dbReference type="InterPro" id="IPR039589">
    <property type="entry name" value="TBCC1"/>
</dbReference>
<evidence type="ECO:0000256" key="2">
    <source>
        <dbReference type="ARBA" id="ARBA00004647"/>
    </source>
</evidence>
<dbReference type="Pfam" id="PF07986">
    <property type="entry name" value="TBCC"/>
    <property type="match status" value="1"/>
</dbReference>
<dbReference type="AlphaFoldDB" id="A0A6P4XW75"/>
<dbReference type="PROSITE" id="PS51329">
    <property type="entry name" value="C_CAP_COFACTOR_C"/>
    <property type="match status" value="1"/>
</dbReference>
<sequence>MHHGGGKQAGGSETLQLWVRPEPFTLGVLPLPPHPKLGLHYLKKISVYAKTKGKQGFPRLSYAVWKHVACNKLQLSEDLAWVYFETYDLLSHPSAEDRSEQEGVSPGRKSVETFKFLLFLYIQQSNKISLRDSSLVTGEEWPTRSRSPSPDPDGRTSHGPKGLDEQNHLLFVINHLDEMMGLLVEPDQYGDGVHDQLLSVEAVQALGFVIEGSSNGKQVKPVHTIAMQQGVQQQSGYSKISQSFSFRSLQTWVRKHLGANLFGITACIATGRRLSWTKPVEQDGRTESSPGKRGRVATNAHIASKQNKVLILSQVCKQTVSQSSEVVTEAHIKIHRCHFSYIYLLSPLRSVSIEKCKHTTVVLGPVATCINVVGCEHTTIIAVCRRISVSSSTLCTFHTLTPSQPLVFGGNDSLTFGPYHTHYPQLESHMTQVGLGTESNFWDQPLALGKVALGKVKLGPDSQEVPVFEIMNPRDFYVFVTPFDMEGDTKEIPGGLPEEYERALHHRERDVKRWQRTVKEAGLSKEQKKQFQSIVEAKFQAWLAETGNKRQLDGLVPSSPTHRAAMDSPR</sequence>
<dbReference type="SUPFAM" id="SSF69340">
    <property type="entry name" value="C-terminal domain of adenylylcyclase associated protein"/>
    <property type="match status" value="1"/>
</dbReference>
<keyword evidence="9" id="KW-1185">Reference proteome</keyword>
<feature type="compositionally biased region" description="Basic and acidic residues" evidence="7">
    <location>
        <begin position="152"/>
        <end position="163"/>
    </location>
</feature>
<dbReference type="InterPro" id="IPR012945">
    <property type="entry name" value="Tubulin-bd_cofactor_C_dom"/>
</dbReference>
<dbReference type="SMART" id="SM00673">
    <property type="entry name" value="CARP"/>
    <property type="match status" value="2"/>
</dbReference>
<comment type="subcellular location">
    <subcellularLocation>
        <location evidence="1">Cytoplasm</location>
        <location evidence="1">Cytoskeleton</location>
        <location evidence="1">Microtubule organizing center</location>
        <location evidence="1">Centrosome</location>
    </subcellularLocation>
    <subcellularLocation>
        <location evidence="2">Cytoplasm</location>
        <location evidence="2">Cytoskeleton</location>
        <location evidence="2">Spindle pole</location>
    </subcellularLocation>
</comment>
<feature type="region of interest" description="Disordered" evidence="7">
    <location>
        <begin position="551"/>
        <end position="570"/>
    </location>
</feature>
<protein>
    <recommendedName>
        <fullName evidence="4">TBCC domain-containing protein 1</fullName>
    </recommendedName>
</protein>
<dbReference type="InterPro" id="IPR017901">
    <property type="entry name" value="C-CAP_CF_C-like"/>
</dbReference>
<dbReference type="PANTHER" id="PTHR16052">
    <property type="entry name" value="TBCC DOMAIN-CONTAINING PROTEIN 1"/>
    <property type="match status" value="1"/>
</dbReference>
<evidence type="ECO:0000256" key="7">
    <source>
        <dbReference type="SAM" id="MobiDB-lite"/>
    </source>
</evidence>
<evidence type="ECO:0000313" key="9">
    <source>
        <dbReference type="Proteomes" id="UP000515135"/>
    </source>
</evidence>
<dbReference type="GO" id="GO:0051684">
    <property type="term" value="P:maintenance of Golgi location"/>
    <property type="evidence" value="ECO:0007669"/>
    <property type="project" value="TreeGrafter"/>
</dbReference>
<dbReference type="PANTHER" id="PTHR16052:SF0">
    <property type="entry name" value="TBCC DOMAIN-CONTAINING PROTEIN 1"/>
    <property type="match status" value="1"/>
</dbReference>
<comment type="similarity">
    <text evidence="3">Belongs to the TBCC family.</text>
</comment>
<evidence type="ECO:0000256" key="3">
    <source>
        <dbReference type="ARBA" id="ARBA00008848"/>
    </source>
</evidence>
<dbReference type="Proteomes" id="UP000515135">
    <property type="component" value="Unplaced"/>
</dbReference>
<keyword evidence="6" id="KW-0206">Cytoskeleton</keyword>
<feature type="region of interest" description="Disordered" evidence="7">
    <location>
        <begin position="139"/>
        <end position="163"/>
    </location>
</feature>
<dbReference type="InterPro" id="IPR036223">
    <property type="entry name" value="CAP_C_sf"/>
</dbReference>
<evidence type="ECO:0000256" key="6">
    <source>
        <dbReference type="ARBA" id="ARBA00023212"/>
    </source>
</evidence>
<dbReference type="GeneID" id="109463880"/>
<evidence type="ECO:0000313" key="10">
    <source>
        <dbReference type="RefSeq" id="XP_019616318.1"/>
    </source>
</evidence>
<accession>A0A6P4XW75</accession>
<dbReference type="Gene3D" id="2.160.20.70">
    <property type="match status" value="1"/>
</dbReference>
<dbReference type="GO" id="GO:0031616">
    <property type="term" value="C:spindle pole centrosome"/>
    <property type="evidence" value="ECO:0007669"/>
    <property type="project" value="TreeGrafter"/>
</dbReference>
<dbReference type="KEGG" id="bbel:109463880"/>
<gene>
    <name evidence="10" type="primary">LOC109463880</name>
</gene>
<evidence type="ECO:0000256" key="4">
    <source>
        <dbReference type="ARBA" id="ARBA00017559"/>
    </source>
</evidence>
<feature type="domain" description="C-CAP/cofactor C-like" evidence="8">
    <location>
        <begin position="290"/>
        <end position="435"/>
    </location>
</feature>
<dbReference type="OrthoDB" id="427777at2759"/>
<evidence type="ECO:0000256" key="5">
    <source>
        <dbReference type="ARBA" id="ARBA00022490"/>
    </source>
</evidence>
<evidence type="ECO:0000256" key="1">
    <source>
        <dbReference type="ARBA" id="ARBA00004300"/>
    </source>
</evidence>
<dbReference type="InterPro" id="IPR016098">
    <property type="entry name" value="CAP/MinC_C"/>
</dbReference>
<evidence type="ECO:0000259" key="8">
    <source>
        <dbReference type="PROSITE" id="PS51329"/>
    </source>
</evidence>
<reference evidence="10" key="1">
    <citation type="submission" date="2025-08" db="UniProtKB">
        <authorList>
            <consortium name="RefSeq"/>
        </authorList>
    </citation>
    <scope>IDENTIFICATION</scope>
    <source>
        <tissue evidence="10">Gonad</tissue>
    </source>
</reference>
<dbReference type="GO" id="GO:0051661">
    <property type="term" value="P:maintenance of centrosome location"/>
    <property type="evidence" value="ECO:0007669"/>
    <property type="project" value="TreeGrafter"/>
</dbReference>
<organism evidence="9 10">
    <name type="scientific">Branchiostoma belcheri</name>
    <name type="common">Amphioxus</name>
    <dbReference type="NCBI Taxonomy" id="7741"/>
    <lineage>
        <taxon>Eukaryota</taxon>
        <taxon>Metazoa</taxon>
        <taxon>Chordata</taxon>
        <taxon>Cephalochordata</taxon>
        <taxon>Leptocardii</taxon>
        <taxon>Amphioxiformes</taxon>
        <taxon>Branchiostomatidae</taxon>
        <taxon>Branchiostoma</taxon>
    </lineage>
</organism>